<comment type="caution">
    <text evidence="1">The sequence shown here is derived from an EMBL/GenBank/DDBJ whole genome shotgun (WGS) entry which is preliminary data.</text>
</comment>
<evidence type="ECO:0000313" key="1">
    <source>
        <dbReference type="EMBL" id="KAF5188626.1"/>
    </source>
</evidence>
<dbReference type="EMBL" id="JABWDY010026527">
    <property type="protein sequence ID" value="KAF5188626.1"/>
    <property type="molecule type" value="Genomic_DNA"/>
</dbReference>
<reference evidence="1 2" key="1">
    <citation type="submission" date="2020-06" db="EMBL/GenBank/DDBJ databases">
        <title>Transcriptomic and genomic resources for Thalictrum thalictroides and T. hernandezii: Facilitating candidate gene discovery in an emerging model plant lineage.</title>
        <authorList>
            <person name="Arias T."/>
            <person name="Riano-Pachon D.M."/>
            <person name="Di Stilio V.S."/>
        </authorList>
    </citation>
    <scope>NUCLEOTIDE SEQUENCE [LARGE SCALE GENOMIC DNA]</scope>
    <source>
        <strain evidence="2">cv. WT478/WT964</strain>
        <tissue evidence="1">Leaves</tissue>
    </source>
</reference>
<dbReference type="AlphaFoldDB" id="A0A7J6VU53"/>
<proteinExistence type="predicted"/>
<organism evidence="1 2">
    <name type="scientific">Thalictrum thalictroides</name>
    <name type="common">Rue-anemone</name>
    <name type="synonym">Anemone thalictroides</name>
    <dbReference type="NCBI Taxonomy" id="46969"/>
    <lineage>
        <taxon>Eukaryota</taxon>
        <taxon>Viridiplantae</taxon>
        <taxon>Streptophyta</taxon>
        <taxon>Embryophyta</taxon>
        <taxon>Tracheophyta</taxon>
        <taxon>Spermatophyta</taxon>
        <taxon>Magnoliopsida</taxon>
        <taxon>Ranunculales</taxon>
        <taxon>Ranunculaceae</taxon>
        <taxon>Thalictroideae</taxon>
        <taxon>Thalictrum</taxon>
    </lineage>
</organism>
<protein>
    <recommendedName>
        <fullName evidence="3">RNase H type-1 domain-containing protein</fullName>
    </recommendedName>
</protein>
<dbReference type="Proteomes" id="UP000554482">
    <property type="component" value="Unassembled WGS sequence"/>
</dbReference>
<name>A0A7J6VU53_THATH</name>
<evidence type="ECO:0000313" key="2">
    <source>
        <dbReference type="Proteomes" id="UP000554482"/>
    </source>
</evidence>
<gene>
    <name evidence="1" type="ORF">FRX31_021790</name>
</gene>
<evidence type="ECO:0008006" key="3">
    <source>
        <dbReference type="Google" id="ProtNLM"/>
    </source>
</evidence>
<sequence>MGIFVSAGCQRNGATLAECKGLLSATRWCLELQVTRLELETECKGAADFLNGLQANLSWCHFARTST</sequence>
<accession>A0A7J6VU53</accession>
<keyword evidence="2" id="KW-1185">Reference proteome</keyword>